<name>A0A8H4Z2S0_9HYPO</name>
<feature type="region of interest" description="Disordered" evidence="2">
    <location>
        <begin position="118"/>
        <end position="186"/>
    </location>
</feature>
<protein>
    <submittedName>
        <fullName evidence="3">Uncharacterized protein</fullName>
    </submittedName>
</protein>
<organism evidence="3 4">
    <name type="scientific">Fusarium anthophilum</name>
    <dbReference type="NCBI Taxonomy" id="48485"/>
    <lineage>
        <taxon>Eukaryota</taxon>
        <taxon>Fungi</taxon>
        <taxon>Dikarya</taxon>
        <taxon>Ascomycota</taxon>
        <taxon>Pezizomycotina</taxon>
        <taxon>Sordariomycetes</taxon>
        <taxon>Hypocreomycetidae</taxon>
        <taxon>Hypocreales</taxon>
        <taxon>Nectriaceae</taxon>
        <taxon>Fusarium</taxon>
        <taxon>Fusarium fujikuroi species complex</taxon>
    </lineage>
</organism>
<evidence type="ECO:0000313" key="3">
    <source>
        <dbReference type="EMBL" id="KAF5238844.1"/>
    </source>
</evidence>
<gene>
    <name evidence="3" type="ORF">FANTH_10172</name>
</gene>
<evidence type="ECO:0000256" key="2">
    <source>
        <dbReference type="SAM" id="MobiDB-lite"/>
    </source>
</evidence>
<proteinExistence type="predicted"/>
<feature type="region of interest" description="Disordered" evidence="2">
    <location>
        <begin position="1"/>
        <end position="23"/>
    </location>
</feature>
<dbReference type="AlphaFoldDB" id="A0A8H4Z2S0"/>
<comment type="caution">
    <text evidence="3">The sequence shown here is derived from an EMBL/GenBank/DDBJ whole genome shotgun (WGS) entry which is preliminary data.</text>
</comment>
<evidence type="ECO:0000313" key="4">
    <source>
        <dbReference type="Proteomes" id="UP000573603"/>
    </source>
</evidence>
<sequence>MADTIKALPTPPPQSSKNKNEKRVLRAKGRVYAAAGFEPSELFGKHAPRSWGQSLIENLAQIIQLASSGKAGITVQLLVARIKEEASRDPTGLVTNNIVNKVKSEIHAKSQGCVLQDEEDGMEDSDQDAPMTSSPSKDRPLKRRRKNPTTEPKPPAVGAEGTDDEDEQGPRGIVSSSAEAKDPLPIEEYRKRIAAHQRRLELFKTDRDAAQSRIDQTDTLNNALRDATTIHHSARLSAQESEAALTELEALVANHGDILPASVRNSIPEAKQTLDEANCKAEEAEVVMTAAQKKVDDQTGQEPALQDTVVLMQEAVAGCVDDIDKEQKDMDAALCMLSMRRVSWEVLRARPVEQVNDLQSLINDILASGE</sequence>
<keyword evidence="4" id="KW-1185">Reference proteome</keyword>
<evidence type="ECO:0000256" key="1">
    <source>
        <dbReference type="SAM" id="Coils"/>
    </source>
</evidence>
<feature type="coiled-coil region" evidence="1">
    <location>
        <begin position="267"/>
        <end position="294"/>
    </location>
</feature>
<accession>A0A8H4Z2S0</accession>
<reference evidence="3 4" key="1">
    <citation type="journal article" date="2020" name="BMC Genomics">
        <title>Correction to: Identification and distribution of gene clusters required for synthesis of sphingolipid metabolism inhibitors in diverse species of the filamentous fungus Fusarium.</title>
        <authorList>
            <person name="Kim H.S."/>
            <person name="Lohmar J.M."/>
            <person name="Busman M."/>
            <person name="Brown D.W."/>
            <person name="Naumann T.A."/>
            <person name="Divon H.H."/>
            <person name="Lysoe E."/>
            <person name="Uhlig S."/>
            <person name="Proctor R.H."/>
        </authorList>
    </citation>
    <scope>NUCLEOTIDE SEQUENCE [LARGE SCALE GENOMIC DNA]</scope>
    <source>
        <strain evidence="3 4">NRRL 25214</strain>
    </source>
</reference>
<keyword evidence="1" id="KW-0175">Coiled coil</keyword>
<feature type="compositionally biased region" description="Acidic residues" evidence="2">
    <location>
        <begin position="118"/>
        <end position="127"/>
    </location>
</feature>
<dbReference type="EMBL" id="JABEVY010000282">
    <property type="protein sequence ID" value="KAF5238844.1"/>
    <property type="molecule type" value="Genomic_DNA"/>
</dbReference>
<dbReference type="Proteomes" id="UP000573603">
    <property type="component" value="Unassembled WGS sequence"/>
</dbReference>